<dbReference type="Proteomes" id="UP001209701">
    <property type="component" value="Unassembled WGS sequence"/>
</dbReference>
<gene>
    <name evidence="1" type="ORF">LNV07_24895</name>
</gene>
<evidence type="ECO:0000313" key="1">
    <source>
        <dbReference type="EMBL" id="MCV2371341.1"/>
    </source>
</evidence>
<evidence type="ECO:0008006" key="3">
    <source>
        <dbReference type="Google" id="ProtNLM"/>
    </source>
</evidence>
<dbReference type="EMBL" id="JAJIRN010000014">
    <property type="protein sequence ID" value="MCV2371341.1"/>
    <property type="molecule type" value="Genomic_DNA"/>
</dbReference>
<evidence type="ECO:0000313" key="2">
    <source>
        <dbReference type="Proteomes" id="UP001209701"/>
    </source>
</evidence>
<sequence>MSGAAMAAPILTIVDAANVPASIHKEILGDQGGTDYSVGNGTKNGPGLPSVGSAVTGTSWPTTGANGFAVEAGVGTGMTGFHASYLNVNKDADVTFQFMGRGNASLVNNFYVDLNNDNDYLDAGEKLFVGGVTTACAMFGGTTPSCDKTSGGLAGGQNEYTFNLKAGRIKFAYETGATPGVWLENSGAGNGNPDTALGQMPGYFLGVDPYQASGQFQTSGSAVYAGLTDLPASTDHDFQDLGVRISVVPEPSGIALAFAGLAGLAYSSRCKKKA</sequence>
<protein>
    <recommendedName>
        <fullName evidence="3">PEP-CTERM sorting domain-containing protein</fullName>
    </recommendedName>
</protein>
<proteinExistence type="predicted"/>
<keyword evidence="2" id="KW-1185">Reference proteome</keyword>
<reference evidence="1 2" key="1">
    <citation type="submission" date="2021-11" db="EMBL/GenBank/DDBJ databases">
        <authorList>
            <person name="Liang Q."/>
            <person name="Mou H."/>
            <person name="Liu Z."/>
        </authorList>
    </citation>
    <scope>NUCLEOTIDE SEQUENCE [LARGE SCALE GENOMIC DNA]</scope>
    <source>
        <strain evidence="1 2">CHU3</strain>
    </source>
</reference>
<organism evidence="1 2">
    <name type="scientific">Roseateles oligotrophus</name>
    <dbReference type="NCBI Taxonomy" id="1769250"/>
    <lineage>
        <taxon>Bacteria</taxon>
        <taxon>Pseudomonadati</taxon>
        <taxon>Pseudomonadota</taxon>
        <taxon>Betaproteobacteria</taxon>
        <taxon>Burkholderiales</taxon>
        <taxon>Sphaerotilaceae</taxon>
        <taxon>Roseateles</taxon>
    </lineage>
</organism>
<accession>A0ABT2YN35</accession>
<dbReference type="RefSeq" id="WP_263573918.1">
    <property type="nucleotide sequence ID" value="NZ_JAJIRN010000014.1"/>
</dbReference>
<comment type="caution">
    <text evidence="1">The sequence shown here is derived from an EMBL/GenBank/DDBJ whole genome shotgun (WGS) entry which is preliminary data.</text>
</comment>
<name>A0ABT2YN35_9BURK</name>